<dbReference type="CDD" id="cd01230">
    <property type="entry name" value="PH1_Tiam1_2"/>
    <property type="match status" value="1"/>
</dbReference>
<feature type="coiled-coil region" evidence="2">
    <location>
        <begin position="683"/>
        <end position="710"/>
    </location>
</feature>
<dbReference type="InterPro" id="IPR001331">
    <property type="entry name" value="GDS_CDC24_CS"/>
</dbReference>
<dbReference type="InterPro" id="IPR055230">
    <property type="entry name" value="PH_Tiam1/2"/>
</dbReference>
<sequence length="1644" mass="180904">MGNTDSHSSFVSPAKPSCSLRLSSRREEVPSARSWWRSNQGGCRNRGRNYLNQHSVGPPYTSWHYEHAPKAARGGSRLGAGSPQRYSRGDCRSQFGYSESGVGSNGVCGERRSVESGGSPKVLLSKDGSMRVEFTNSRVVPVEPQGLTGLPTITSTTATTPVAEPSLRTSKGSSLSSDGSWYDSPWGGGAELADNVFVCGQSVDNSSGYTTYSSTRTEETATSSSGYNTFFSAQVEDISPGFNSTLLFPAAETNKFTSTAGYNTCSSGRTEDSGIGDSVILQPDLRDFSLVSSPAASLDSVYTSHHTLPAFPPAPDTTHLQQQHRTASSSSALLDDVIQEEEGAGGGVEQRYSSLTLPCRRAEPVSAAPAAGNNRKDFLKSRIRRLSDWTGSLSRKKRRIQEPYGSDTGDVFINGLNSGLVSCSAPWSSNPLHALNQNQFPLVHCGSSRSLNQSSDAQRQNIYENFMQELETGCSSAADRTEPSEGDGEEEEEGEEDEGEEEMDGGVELGGGEQLDVLFEKEQGVVRRAGWLSFKALITINKDGKLELVARRKWKHYWVTLKGCTLLFYETYGRSGGAEQELSPRYALLADDSIVQAVPEHPKKEHVFCLSNSYGDVYLFQATNQTDLENWVTAIHSASASLLAKRQGKEDTLRLLRCQSRSLLHKIDMDGKMKKMAELQLSVIKEQKNRKAVESQIKQWEQNLEKLNLDLFRLRCYQSSLQGSELPNPKSLLAVASRPSKSMLGRLGVFSVSSFHALVCSRDEVTLRRRCRTLSGGGGRRRGLPSSLKALDGLSRRSRDSSHSTSQRLDCPPKQREAAPPAGRPAAVQVCDEQQDSVLCVFSLNICRPGAASDFGFAVTGHVDGGGKSHVYVSEVDPLGLSAREGLRAGDEVLAVNGATMSGLDLDLMQSLFSHQRLQLLLKRDESPDPKEEPTAAVWPEPGEPADPCQPPALPNLQTWTTDCPSPGEAPDVVPPPVFDDVSLGQMLFPTGSSSSSSSGGGSRRRPLTPAEASPSSCSLAMGALCWVLPAEEDGEMLQEEEEEEGGEVFPGVGLVERMAGLLDEAACCLCCQRPPDGLVLLNMEQVYTLYQTFPEGRAADVDVPKNPYGREVGLQPASPAHLSVCQRLRKVIQELVDTEKSYVKDLVCLFDLYLTPLQKETFLSKEEMEALFGSLPEMLDFQRVFLQTLEERIASCPNFSDLETPEQFKKLLFSLGGSFLYYADHFKLYSGFCANHIKVQKVLERAKIDGAFKQFLEARNPTNQHSSSLESYLIKPVQRVLKYPLLLRELVSLTDPESPEHTHLTEALRAMEKVASHINEMQKIYEDYGCVFDQLAAEQSGPERQVTDISMGEFLAHSSVVWLNPLPSLGRLRKEPELTLFVFKRAIILVYRENSKLKKRMTSSRSADLDPFRFRWLIPVSAVQVRPANITGSENPCVWELVHSRSEVEGRPETVFQLCSSGLETKASVLRALRSLLRERAPVGSLRRSRLSTAERSGSWRRRQQRSRADAHRTNHHQPEESCRPDSRSVLGDTCSEPLLPSHAASDSSGKRTRLCSLTSELEAQLQRLNFTEEEEAERGATPPSDDKRRSSSLRRSPRGEAVELSSLLERDFSVQSMTSMINEDCFYDSMLVQTAAVPTLQG</sequence>
<dbReference type="Pfam" id="PF00595">
    <property type="entry name" value="PDZ"/>
    <property type="match status" value="1"/>
</dbReference>
<feature type="region of interest" description="Disordered" evidence="3">
    <location>
        <begin position="1"/>
        <end position="39"/>
    </location>
</feature>
<evidence type="ECO:0000259" key="5">
    <source>
        <dbReference type="PROSITE" id="PS50010"/>
    </source>
</evidence>
<keyword evidence="1" id="KW-0677">Repeat</keyword>
<keyword evidence="8" id="KW-1185">Reference proteome</keyword>
<dbReference type="Pfam" id="PF23014">
    <property type="entry name" value="PH_Tiam1"/>
    <property type="match status" value="1"/>
</dbReference>
<dbReference type="InterPro" id="IPR000219">
    <property type="entry name" value="DH_dom"/>
</dbReference>
<dbReference type="Gene3D" id="2.30.29.30">
    <property type="entry name" value="Pleckstrin-homology domain (PH domain)/Phosphotyrosine-binding domain (PTB)"/>
    <property type="match status" value="2"/>
</dbReference>
<name>A0AAD3R5T7_LATJO</name>
<evidence type="ECO:0000256" key="2">
    <source>
        <dbReference type="SAM" id="Coils"/>
    </source>
</evidence>
<organism evidence="7 8">
    <name type="scientific">Lates japonicus</name>
    <name type="common">Japanese lates</name>
    <dbReference type="NCBI Taxonomy" id="270547"/>
    <lineage>
        <taxon>Eukaryota</taxon>
        <taxon>Metazoa</taxon>
        <taxon>Chordata</taxon>
        <taxon>Craniata</taxon>
        <taxon>Vertebrata</taxon>
        <taxon>Euteleostomi</taxon>
        <taxon>Actinopterygii</taxon>
        <taxon>Neopterygii</taxon>
        <taxon>Teleostei</taxon>
        <taxon>Neoteleostei</taxon>
        <taxon>Acanthomorphata</taxon>
        <taxon>Carangaria</taxon>
        <taxon>Carangaria incertae sedis</taxon>
        <taxon>Centropomidae</taxon>
        <taxon>Lates</taxon>
    </lineage>
</organism>
<evidence type="ECO:0000256" key="1">
    <source>
        <dbReference type="ARBA" id="ARBA00022737"/>
    </source>
</evidence>
<dbReference type="Pfam" id="PF18385">
    <property type="entry name" value="Tiam_CC_Ex"/>
    <property type="match status" value="1"/>
</dbReference>
<dbReference type="PROSITE" id="PS50003">
    <property type="entry name" value="PH_DOMAIN"/>
    <property type="match status" value="1"/>
</dbReference>
<dbReference type="InterPro" id="IPR011993">
    <property type="entry name" value="PH-like_dom_sf"/>
</dbReference>
<feature type="compositionally biased region" description="Acidic residues" evidence="3">
    <location>
        <begin position="484"/>
        <end position="505"/>
    </location>
</feature>
<evidence type="ECO:0000259" key="6">
    <source>
        <dbReference type="PROSITE" id="PS50106"/>
    </source>
</evidence>
<dbReference type="Pfam" id="PF00169">
    <property type="entry name" value="PH"/>
    <property type="match status" value="1"/>
</dbReference>
<feature type="compositionally biased region" description="Polar residues" evidence="3">
    <location>
        <begin position="318"/>
        <end position="332"/>
    </location>
</feature>
<gene>
    <name evidence="7" type="ORF">AKAME5_000922400</name>
</gene>
<dbReference type="Gene3D" id="1.20.900.10">
    <property type="entry name" value="Dbl homology (DH) domain"/>
    <property type="match status" value="1"/>
</dbReference>
<dbReference type="Gene3D" id="2.30.42.10">
    <property type="match status" value="1"/>
</dbReference>
<dbReference type="SMART" id="SM00228">
    <property type="entry name" value="PDZ"/>
    <property type="match status" value="1"/>
</dbReference>
<feature type="compositionally biased region" description="Basic and acidic residues" evidence="3">
    <location>
        <begin position="1508"/>
        <end position="1528"/>
    </location>
</feature>
<evidence type="ECO:0000313" key="7">
    <source>
        <dbReference type="EMBL" id="GLD56942.1"/>
    </source>
</evidence>
<feature type="domain" description="PH" evidence="4">
    <location>
        <begin position="539"/>
        <end position="640"/>
    </location>
</feature>
<dbReference type="PROSITE" id="PS50106">
    <property type="entry name" value="PDZ"/>
    <property type="match status" value="1"/>
</dbReference>
<feature type="compositionally biased region" description="Basic and acidic residues" evidence="3">
    <location>
        <begin position="923"/>
        <end position="934"/>
    </location>
</feature>
<evidence type="ECO:0000313" key="8">
    <source>
        <dbReference type="Proteomes" id="UP001279410"/>
    </source>
</evidence>
<dbReference type="InterPro" id="IPR001849">
    <property type="entry name" value="PH_domain"/>
</dbReference>
<feature type="region of interest" description="Disordered" evidence="3">
    <location>
        <begin position="1488"/>
        <end position="1552"/>
    </location>
</feature>
<feature type="compositionally biased region" description="Low complexity" evidence="3">
    <location>
        <begin position="148"/>
        <end position="174"/>
    </location>
</feature>
<accession>A0AAD3R5T7</accession>
<feature type="compositionally biased region" description="Polar residues" evidence="3">
    <location>
        <begin position="1"/>
        <end position="11"/>
    </location>
</feature>
<dbReference type="Pfam" id="PF00621">
    <property type="entry name" value="RhoGEF"/>
    <property type="match status" value="1"/>
</dbReference>
<evidence type="ECO:0000256" key="3">
    <source>
        <dbReference type="SAM" id="MobiDB-lite"/>
    </source>
</evidence>
<dbReference type="InterPro" id="IPR036034">
    <property type="entry name" value="PDZ_sf"/>
</dbReference>
<comment type="caution">
    <text evidence="7">The sequence shown here is derived from an EMBL/GenBank/DDBJ whole genome shotgun (WGS) entry which is preliminary data.</text>
</comment>
<feature type="region of interest" description="Disordered" evidence="3">
    <location>
        <begin position="143"/>
        <end position="174"/>
    </location>
</feature>
<dbReference type="SUPFAM" id="SSF48065">
    <property type="entry name" value="DBL homology domain (DH-domain)"/>
    <property type="match status" value="1"/>
</dbReference>
<feature type="region of interest" description="Disordered" evidence="3">
    <location>
        <begin position="923"/>
        <end position="1016"/>
    </location>
</feature>
<dbReference type="PROSITE" id="PS50010">
    <property type="entry name" value="DH_2"/>
    <property type="match status" value="1"/>
</dbReference>
<evidence type="ECO:0000259" key="4">
    <source>
        <dbReference type="PROSITE" id="PS50003"/>
    </source>
</evidence>
<dbReference type="SUPFAM" id="SSF50156">
    <property type="entry name" value="PDZ domain-like"/>
    <property type="match status" value="1"/>
</dbReference>
<dbReference type="SMART" id="SM00325">
    <property type="entry name" value="RhoGEF"/>
    <property type="match status" value="1"/>
</dbReference>
<feature type="region of interest" description="Disordered" evidence="3">
    <location>
        <begin position="774"/>
        <end position="825"/>
    </location>
</feature>
<dbReference type="Gene3D" id="6.10.140.680">
    <property type="match status" value="1"/>
</dbReference>
<dbReference type="Proteomes" id="UP001279410">
    <property type="component" value="Unassembled WGS sequence"/>
</dbReference>
<keyword evidence="2" id="KW-0175">Coiled coil</keyword>
<feature type="region of interest" description="Disordered" evidence="3">
    <location>
        <begin position="100"/>
        <end position="124"/>
    </location>
</feature>
<dbReference type="InterPro" id="IPR035899">
    <property type="entry name" value="DBL_dom_sf"/>
</dbReference>
<proteinExistence type="predicted"/>
<dbReference type="SUPFAM" id="SSF50729">
    <property type="entry name" value="PH domain-like"/>
    <property type="match status" value="2"/>
</dbReference>
<feature type="region of interest" description="Disordered" evidence="3">
    <location>
        <begin position="1570"/>
        <end position="1602"/>
    </location>
</feature>
<feature type="region of interest" description="Disordered" evidence="3">
    <location>
        <begin position="310"/>
        <end position="333"/>
    </location>
</feature>
<dbReference type="PROSITE" id="PS00741">
    <property type="entry name" value="DH_1"/>
    <property type="match status" value="1"/>
</dbReference>
<reference evidence="7" key="1">
    <citation type="submission" date="2022-08" db="EMBL/GenBank/DDBJ databases">
        <title>Genome sequencing of akame (Lates japonicus).</title>
        <authorList>
            <person name="Hashiguchi Y."/>
            <person name="Takahashi H."/>
        </authorList>
    </citation>
    <scope>NUCLEOTIDE SEQUENCE</scope>
    <source>
        <strain evidence="7">Kochi</strain>
    </source>
</reference>
<feature type="compositionally biased region" description="Pro residues" evidence="3">
    <location>
        <begin position="942"/>
        <end position="954"/>
    </location>
</feature>
<feature type="domain" description="PDZ" evidence="6">
    <location>
        <begin position="843"/>
        <end position="907"/>
    </location>
</feature>
<dbReference type="InterPro" id="IPR001478">
    <property type="entry name" value="PDZ"/>
</dbReference>
<dbReference type="CDD" id="cd00160">
    <property type="entry name" value="RhoGEF"/>
    <property type="match status" value="1"/>
</dbReference>
<dbReference type="PANTHER" id="PTHR46001:SF5">
    <property type="entry name" value="RHO GUANINE NUCLEOTIDE EXCHANGE FACTOR TIAM2"/>
    <property type="match status" value="1"/>
</dbReference>
<protein>
    <submittedName>
        <fullName evidence="7">T-lymphoma invasion and metastasis-inducing protein 2-like isoform X1</fullName>
    </submittedName>
</protein>
<feature type="region of interest" description="Disordered" evidence="3">
    <location>
        <begin position="474"/>
        <end position="510"/>
    </location>
</feature>
<dbReference type="InterPro" id="IPR040655">
    <property type="entry name" value="TIAM1_CC-Ex"/>
</dbReference>
<dbReference type="InterPro" id="IPR043537">
    <property type="entry name" value="Tiam1/Tiam2/Sif"/>
</dbReference>
<dbReference type="PANTHER" id="PTHR46001">
    <property type="entry name" value="TIAM (MAMMALIAN TUMOR INVASION AND METASTASIS FACTOR) HOMOLOG"/>
    <property type="match status" value="1"/>
</dbReference>
<dbReference type="SMART" id="SM00233">
    <property type="entry name" value="PH"/>
    <property type="match status" value="2"/>
</dbReference>
<dbReference type="GO" id="GO:0007264">
    <property type="term" value="P:small GTPase-mediated signal transduction"/>
    <property type="evidence" value="ECO:0007669"/>
    <property type="project" value="InterPro"/>
</dbReference>
<dbReference type="EMBL" id="BRZM01000028">
    <property type="protein sequence ID" value="GLD56942.1"/>
    <property type="molecule type" value="Genomic_DNA"/>
</dbReference>
<feature type="domain" description="DH" evidence="5">
    <location>
        <begin position="1128"/>
        <end position="1322"/>
    </location>
</feature>
<dbReference type="CDD" id="cd00136">
    <property type="entry name" value="PDZ_canonical"/>
    <property type="match status" value="1"/>
</dbReference>
<dbReference type="GO" id="GO:0005085">
    <property type="term" value="F:guanyl-nucleotide exchange factor activity"/>
    <property type="evidence" value="ECO:0007669"/>
    <property type="project" value="InterPro"/>
</dbReference>